<evidence type="ECO:0000313" key="3">
    <source>
        <dbReference type="Proteomes" id="UP000664859"/>
    </source>
</evidence>
<feature type="region of interest" description="Disordered" evidence="1">
    <location>
        <begin position="139"/>
        <end position="199"/>
    </location>
</feature>
<protein>
    <submittedName>
        <fullName evidence="2">Uncharacterized protein</fullName>
    </submittedName>
</protein>
<evidence type="ECO:0000256" key="1">
    <source>
        <dbReference type="SAM" id="MobiDB-lite"/>
    </source>
</evidence>
<organism evidence="2 3">
    <name type="scientific">Tribonema minus</name>
    <dbReference type="NCBI Taxonomy" id="303371"/>
    <lineage>
        <taxon>Eukaryota</taxon>
        <taxon>Sar</taxon>
        <taxon>Stramenopiles</taxon>
        <taxon>Ochrophyta</taxon>
        <taxon>PX clade</taxon>
        <taxon>Xanthophyceae</taxon>
        <taxon>Tribonematales</taxon>
        <taxon>Tribonemataceae</taxon>
        <taxon>Tribonema</taxon>
    </lineage>
</organism>
<accession>A0A836CAB3</accession>
<keyword evidence="3" id="KW-1185">Reference proteome</keyword>
<feature type="compositionally biased region" description="Basic and acidic residues" evidence="1">
    <location>
        <begin position="166"/>
        <end position="189"/>
    </location>
</feature>
<name>A0A836CAB3_9STRA</name>
<dbReference type="Proteomes" id="UP000664859">
    <property type="component" value="Unassembled WGS sequence"/>
</dbReference>
<dbReference type="AlphaFoldDB" id="A0A836CAB3"/>
<sequence>MQINSTAPKAAFSFQLPQPQQNTPGQPQETKAAFDLRSALSSALPTPGICPMPTGRPTAPQPQAFLQAFNSIGLSAALDSLPAPAAPASASRALLEAKNAQRAAEETHVPARSAVGAPDEPPTKMAYHAALGQKDLDDLASNEHHLKKVSKTKAGASTKQRRRGAAAREKGSQYEERKAGKVVGKERRTNRMAALKHMY</sequence>
<feature type="compositionally biased region" description="Low complexity" evidence="1">
    <location>
        <begin position="15"/>
        <end position="28"/>
    </location>
</feature>
<gene>
    <name evidence="2" type="ORF">JKP88DRAFT_224744</name>
</gene>
<evidence type="ECO:0000313" key="2">
    <source>
        <dbReference type="EMBL" id="KAG5178960.1"/>
    </source>
</evidence>
<feature type="region of interest" description="Disordered" evidence="1">
    <location>
        <begin position="99"/>
        <end position="120"/>
    </location>
</feature>
<dbReference type="EMBL" id="JAFCMP010000510">
    <property type="protein sequence ID" value="KAG5178960.1"/>
    <property type="molecule type" value="Genomic_DNA"/>
</dbReference>
<comment type="caution">
    <text evidence="2">The sequence shown here is derived from an EMBL/GenBank/DDBJ whole genome shotgun (WGS) entry which is preliminary data.</text>
</comment>
<proteinExistence type="predicted"/>
<feature type="region of interest" description="Disordered" evidence="1">
    <location>
        <begin position="1"/>
        <end position="32"/>
    </location>
</feature>
<reference evidence="2" key="1">
    <citation type="submission" date="2021-02" db="EMBL/GenBank/DDBJ databases">
        <title>First Annotated Genome of the Yellow-green Alga Tribonema minus.</title>
        <authorList>
            <person name="Mahan K.M."/>
        </authorList>
    </citation>
    <scope>NUCLEOTIDE SEQUENCE</scope>
    <source>
        <strain evidence="2">UTEX B ZZ1240</strain>
    </source>
</reference>